<name>A0A9P4IX28_9PEZI</name>
<dbReference type="SUPFAM" id="SSF53474">
    <property type="entry name" value="alpha/beta-Hydrolases"/>
    <property type="match status" value="1"/>
</dbReference>
<sequence>MASHSTSSRVPFKDGTVPFNIPSIDKPCFTYYKIFGDVSSSIPVVCIHGGPGWGHESLLPFAELWDRYGTPVVLYDMIGCGQSTHLPETVGDKSFWQVSLFVDELDNLLTHLKLRETGFHLFGRSYGGYVAPTLAATRPQGLQRLIIGSGSASKELSLASLHQVRDSLPQEHRDAILEAERTDNIDSDSYKKAFDYFVSTYLCRTEKALPSEMQAGLKNVNEDKTVVRTLTGRSPFFPNGSMIGWTTIPLLPKITAPTLIYNGEFDTSGRDIAQEPFFNLIPRVRWVKLAGAGHNSHLEGEELREKTFKLVGEFLNPPRFD</sequence>
<evidence type="ECO:0000259" key="3">
    <source>
        <dbReference type="Pfam" id="PF00561"/>
    </source>
</evidence>
<dbReference type="OrthoDB" id="190201at2759"/>
<dbReference type="InterPro" id="IPR029058">
    <property type="entry name" value="AB_hydrolase_fold"/>
</dbReference>
<dbReference type="InterPro" id="IPR000073">
    <property type="entry name" value="AB_hydrolase_1"/>
</dbReference>
<proteinExistence type="inferred from homology"/>
<dbReference type="GO" id="GO:0006508">
    <property type="term" value="P:proteolysis"/>
    <property type="evidence" value="ECO:0007669"/>
    <property type="project" value="InterPro"/>
</dbReference>
<dbReference type="EMBL" id="ML996088">
    <property type="protein sequence ID" value="KAF2151508.1"/>
    <property type="molecule type" value="Genomic_DNA"/>
</dbReference>
<dbReference type="PANTHER" id="PTHR43194:SF2">
    <property type="entry name" value="PEROXISOMAL MEMBRANE PROTEIN LPX1"/>
    <property type="match status" value="1"/>
</dbReference>
<evidence type="ECO:0000313" key="5">
    <source>
        <dbReference type="Proteomes" id="UP000799439"/>
    </source>
</evidence>
<dbReference type="Pfam" id="PF00561">
    <property type="entry name" value="Abhydrolase_1"/>
    <property type="match status" value="1"/>
</dbReference>
<evidence type="ECO:0000256" key="1">
    <source>
        <dbReference type="ARBA" id="ARBA00010088"/>
    </source>
</evidence>
<dbReference type="InterPro" id="IPR002410">
    <property type="entry name" value="Peptidase_S33"/>
</dbReference>
<dbReference type="PANTHER" id="PTHR43194">
    <property type="entry name" value="HYDROLASE ALPHA/BETA FOLD FAMILY"/>
    <property type="match status" value="1"/>
</dbReference>
<dbReference type="Proteomes" id="UP000799439">
    <property type="component" value="Unassembled WGS sequence"/>
</dbReference>
<dbReference type="PIRSF" id="PIRSF005539">
    <property type="entry name" value="Pept_S33_TRI_F1"/>
    <property type="match status" value="1"/>
</dbReference>
<comment type="caution">
    <text evidence="4">The sequence shown here is derived from an EMBL/GenBank/DDBJ whole genome shotgun (WGS) entry which is preliminary data.</text>
</comment>
<comment type="similarity">
    <text evidence="1">Belongs to the peptidase S33 family.</text>
</comment>
<protein>
    <submittedName>
        <fullName evidence="4">Proline-specific peptidase</fullName>
    </submittedName>
</protein>
<evidence type="ECO:0000256" key="2">
    <source>
        <dbReference type="ARBA" id="ARBA00022801"/>
    </source>
</evidence>
<dbReference type="AlphaFoldDB" id="A0A9P4IX28"/>
<dbReference type="InterPro" id="IPR005945">
    <property type="entry name" value="Pro_imino_pep"/>
</dbReference>
<feature type="domain" description="AB hydrolase-1" evidence="3">
    <location>
        <begin position="43"/>
        <end position="300"/>
    </location>
</feature>
<dbReference type="PRINTS" id="PR00793">
    <property type="entry name" value="PROAMNOPTASE"/>
</dbReference>
<accession>A0A9P4IX28</accession>
<evidence type="ECO:0000313" key="4">
    <source>
        <dbReference type="EMBL" id="KAF2151508.1"/>
    </source>
</evidence>
<dbReference type="GO" id="GO:0008233">
    <property type="term" value="F:peptidase activity"/>
    <property type="evidence" value="ECO:0007669"/>
    <property type="project" value="InterPro"/>
</dbReference>
<dbReference type="InterPro" id="IPR050228">
    <property type="entry name" value="Carboxylesterase_BioH"/>
</dbReference>
<keyword evidence="5" id="KW-1185">Reference proteome</keyword>
<gene>
    <name evidence="4" type="ORF">K461DRAFT_328729</name>
</gene>
<keyword evidence="2" id="KW-0378">Hydrolase</keyword>
<organism evidence="4 5">
    <name type="scientific">Myriangium duriaei CBS 260.36</name>
    <dbReference type="NCBI Taxonomy" id="1168546"/>
    <lineage>
        <taxon>Eukaryota</taxon>
        <taxon>Fungi</taxon>
        <taxon>Dikarya</taxon>
        <taxon>Ascomycota</taxon>
        <taxon>Pezizomycotina</taxon>
        <taxon>Dothideomycetes</taxon>
        <taxon>Dothideomycetidae</taxon>
        <taxon>Myriangiales</taxon>
        <taxon>Myriangiaceae</taxon>
        <taxon>Myriangium</taxon>
    </lineage>
</organism>
<dbReference type="Gene3D" id="3.40.50.1820">
    <property type="entry name" value="alpha/beta hydrolase"/>
    <property type="match status" value="1"/>
</dbReference>
<dbReference type="NCBIfam" id="TIGR01250">
    <property type="entry name" value="pro_imino_pep_2"/>
    <property type="match status" value="1"/>
</dbReference>
<reference evidence="4" key="1">
    <citation type="journal article" date="2020" name="Stud. Mycol.">
        <title>101 Dothideomycetes genomes: a test case for predicting lifestyles and emergence of pathogens.</title>
        <authorList>
            <person name="Haridas S."/>
            <person name="Albert R."/>
            <person name="Binder M."/>
            <person name="Bloem J."/>
            <person name="Labutti K."/>
            <person name="Salamov A."/>
            <person name="Andreopoulos B."/>
            <person name="Baker S."/>
            <person name="Barry K."/>
            <person name="Bills G."/>
            <person name="Bluhm B."/>
            <person name="Cannon C."/>
            <person name="Castanera R."/>
            <person name="Culley D."/>
            <person name="Daum C."/>
            <person name="Ezra D."/>
            <person name="Gonzalez J."/>
            <person name="Henrissat B."/>
            <person name="Kuo A."/>
            <person name="Liang C."/>
            <person name="Lipzen A."/>
            <person name="Lutzoni F."/>
            <person name="Magnuson J."/>
            <person name="Mondo S."/>
            <person name="Nolan M."/>
            <person name="Ohm R."/>
            <person name="Pangilinan J."/>
            <person name="Park H.-J."/>
            <person name="Ramirez L."/>
            <person name="Alfaro M."/>
            <person name="Sun H."/>
            <person name="Tritt A."/>
            <person name="Yoshinaga Y."/>
            <person name="Zwiers L.-H."/>
            <person name="Turgeon B."/>
            <person name="Goodwin S."/>
            <person name="Spatafora J."/>
            <person name="Crous P."/>
            <person name="Grigoriev I."/>
        </authorList>
    </citation>
    <scope>NUCLEOTIDE SEQUENCE</scope>
    <source>
        <strain evidence="4">CBS 260.36</strain>
    </source>
</reference>